<evidence type="ECO:0000313" key="2">
    <source>
        <dbReference type="Proteomes" id="UP001161389"/>
    </source>
</evidence>
<dbReference type="Proteomes" id="UP001161389">
    <property type="component" value="Unassembled WGS sequence"/>
</dbReference>
<protein>
    <recommendedName>
        <fullName evidence="3">Cytochrome c domain-containing protein</fullName>
    </recommendedName>
</protein>
<dbReference type="Gene3D" id="2.60.40.10">
    <property type="entry name" value="Immunoglobulins"/>
    <property type="match status" value="1"/>
</dbReference>
<name>A0AA37W9A1_9GAMM</name>
<sequence>MMAFKPLWRVCSHSKPSWLLVVVCVSLLGLTGCDGRDDTEVEPVTVDASTTPDSFLSFINDQAKFGVGDYQVVVSPETDGASGSYQLTVTLPDGSSQSFSGSWPVVSGSTVSGSAGSGLAGSGLAGSAATPENNPSHDLTLSQSGALSFSLNSSIAGHLYLMKNGSVIADEGANEAGTSTSLSWTLDASEIDSQAYAEAYYELIDPNDERTTLADWKRTNGFDQGGVTHVVFRDTKDLGYGRDMYARTTEDGGLAFYVDNYVVIFQEGSSSNYGPLNLDAALAQDRNRHIGTNAIEFSRLDLDDPDSPRILKFFTFSPEDGNGDQSRILKANLDGRGIKYMPTMCLVCHGGTMLPLNEDGSFPEQSVLTAKFNRLELDSFEYGEESGQTRTDQEASLKLLNQWILNSYQEITERDANTRGKWWGDFAIDILEGHYGGESLPNDSYQEDIPEGWQASDSRPEGVELLYTEVIEPHCVSCHSLRGTEAGNRETTLVNGELISLANAISFSSYEQFISYNDKIIEYVFRRGVMPLSLRNYEKFWDDPEGAPSRLASFLAGFDVFNANREVEEPGAPYARPGEDRQAQSPVQLTASESLFSDRYSWAVVDAPVGANFSFSSDTVISPIFTTDTDGDYDIELTVGNDSGATDTSGFTLTIDSQGIDQRALTFVDDIRPILGSDTRTRCSACHNDTTGRQGIPVYYDDSNPNQYLDVRARVNLASPQDSLLLLKPTQRQHGGGIQIFRNTLYGETTYQTLLNWIREGAVCGDDENICPE</sequence>
<comment type="caution">
    <text evidence="1">The sequence shown here is derived from an EMBL/GenBank/DDBJ whole genome shotgun (WGS) entry which is preliminary data.</text>
</comment>
<gene>
    <name evidence="1" type="ORF">GCM10007876_38230</name>
</gene>
<reference evidence="1" key="1">
    <citation type="journal article" date="2014" name="Int. J. Syst. Evol. Microbiol.">
        <title>Complete genome sequence of Corynebacterium casei LMG S-19264T (=DSM 44701T), isolated from a smear-ripened cheese.</title>
        <authorList>
            <consortium name="US DOE Joint Genome Institute (JGI-PGF)"/>
            <person name="Walter F."/>
            <person name="Albersmeier A."/>
            <person name="Kalinowski J."/>
            <person name="Ruckert C."/>
        </authorList>
    </citation>
    <scope>NUCLEOTIDE SEQUENCE</scope>
    <source>
        <strain evidence="1">NBRC 110071</strain>
    </source>
</reference>
<accession>A0AA37W9A1</accession>
<proteinExistence type="predicted"/>
<reference evidence="1" key="2">
    <citation type="submission" date="2023-01" db="EMBL/GenBank/DDBJ databases">
        <title>Draft genome sequence of Litoribrevibacter albus strain NBRC 110071.</title>
        <authorList>
            <person name="Sun Q."/>
            <person name="Mori K."/>
        </authorList>
    </citation>
    <scope>NUCLEOTIDE SEQUENCE</scope>
    <source>
        <strain evidence="1">NBRC 110071</strain>
    </source>
</reference>
<dbReference type="RefSeq" id="WP_284383732.1">
    <property type="nucleotide sequence ID" value="NZ_BSNM01000026.1"/>
</dbReference>
<organism evidence="1 2">
    <name type="scientific">Litoribrevibacter albus</name>
    <dbReference type="NCBI Taxonomy" id="1473156"/>
    <lineage>
        <taxon>Bacteria</taxon>
        <taxon>Pseudomonadati</taxon>
        <taxon>Pseudomonadota</taxon>
        <taxon>Gammaproteobacteria</taxon>
        <taxon>Oceanospirillales</taxon>
        <taxon>Oceanospirillaceae</taxon>
        <taxon>Litoribrevibacter</taxon>
    </lineage>
</organism>
<keyword evidence="2" id="KW-1185">Reference proteome</keyword>
<dbReference type="AlphaFoldDB" id="A0AA37W9A1"/>
<dbReference type="PROSITE" id="PS51257">
    <property type="entry name" value="PROKAR_LIPOPROTEIN"/>
    <property type="match status" value="1"/>
</dbReference>
<dbReference type="InterPro" id="IPR013783">
    <property type="entry name" value="Ig-like_fold"/>
</dbReference>
<evidence type="ECO:0008006" key="3">
    <source>
        <dbReference type="Google" id="ProtNLM"/>
    </source>
</evidence>
<evidence type="ECO:0000313" key="1">
    <source>
        <dbReference type="EMBL" id="GLQ33343.1"/>
    </source>
</evidence>
<dbReference type="EMBL" id="BSNM01000026">
    <property type="protein sequence ID" value="GLQ33343.1"/>
    <property type="molecule type" value="Genomic_DNA"/>
</dbReference>